<feature type="region of interest" description="Disordered" evidence="1">
    <location>
        <begin position="189"/>
        <end position="220"/>
    </location>
</feature>
<evidence type="ECO:0000313" key="2">
    <source>
        <dbReference type="EMBL" id="OEU19864.1"/>
    </source>
</evidence>
<evidence type="ECO:0000256" key="1">
    <source>
        <dbReference type="SAM" id="MobiDB-lite"/>
    </source>
</evidence>
<feature type="compositionally biased region" description="Acidic residues" evidence="1">
    <location>
        <begin position="62"/>
        <end position="86"/>
    </location>
</feature>
<dbReference type="KEGG" id="fcy:FRACYDRAFT_182008"/>
<protein>
    <recommendedName>
        <fullName evidence="4">CRM domain-containing protein</fullName>
    </recommendedName>
</protein>
<dbReference type="AlphaFoldDB" id="A0A1E7FP13"/>
<dbReference type="InParanoid" id="A0A1E7FP13"/>
<feature type="compositionally biased region" description="Pro residues" evidence="1">
    <location>
        <begin position="196"/>
        <end position="208"/>
    </location>
</feature>
<evidence type="ECO:0000313" key="3">
    <source>
        <dbReference type="Proteomes" id="UP000095751"/>
    </source>
</evidence>
<keyword evidence="3" id="KW-1185">Reference proteome</keyword>
<feature type="region of interest" description="Disordered" evidence="1">
    <location>
        <begin position="59"/>
        <end position="89"/>
    </location>
</feature>
<sequence>MNPASFLKIFILSNYIQFSAVCAFVQIPILINRITTTTTPYNNAPDVLVCRPEESILRAEQNDDDGDDVDYDDDDDGDDDDDDDDTINNINPDIAVPVMEKVWRYAKKALISVGGKGATIKHGNNLRQLLDDHTIVKVKVNTKTFGTLEKAWESLRDLAIESGASPDIEMIQMRRKDRTILFGLPGTIEKVEDGSFPPPPPPPYVPPPREGDDDYIAPEL</sequence>
<dbReference type="Proteomes" id="UP000095751">
    <property type="component" value="Unassembled WGS sequence"/>
</dbReference>
<accession>A0A1E7FP13</accession>
<dbReference type="OrthoDB" id="42361at2759"/>
<name>A0A1E7FP13_9STRA</name>
<reference evidence="2 3" key="1">
    <citation type="submission" date="2016-09" db="EMBL/GenBank/DDBJ databases">
        <title>Extensive genetic diversity and differential bi-allelic expression allows diatom success in the polar Southern Ocean.</title>
        <authorList>
            <consortium name="DOE Joint Genome Institute"/>
            <person name="Mock T."/>
            <person name="Otillar R.P."/>
            <person name="Strauss J."/>
            <person name="Dupont C."/>
            <person name="Frickenhaus S."/>
            <person name="Maumus F."/>
            <person name="Mcmullan M."/>
            <person name="Sanges R."/>
            <person name="Schmutz J."/>
            <person name="Toseland A."/>
            <person name="Valas R."/>
            <person name="Veluchamy A."/>
            <person name="Ward B.J."/>
            <person name="Allen A."/>
            <person name="Barry K."/>
            <person name="Falciatore A."/>
            <person name="Ferrante M."/>
            <person name="Fortunato A.E."/>
            <person name="Gloeckner G."/>
            <person name="Gruber A."/>
            <person name="Hipkin R."/>
            <person name="Janech M."/>
            <person name="Kroth P."/>
            <person name="Leese F."/>
            <person name="Lindquist E."/>
            <person name="Lyon B.R."/>
            <person name="Martin J."/>
            <person name="Mayer C."/>
            <person name="Parker M."/>
            <person name="Quesneville H."/>
            <person name="Raymond J."/>
            <person name="Uhlig C."/>
            <person name="Valentin K.U."/>
            <person name="Worden A.Z."/>
            <person name="Armbrust E.V."/>
            <person name="Bowler C."/>
            <person name="Green B."/>
            <person name="Moulton V."/>
            <person name="Van Oosterhout C."/>
            <person name="Grigoriev I."/>
        </authorList>
    </citation>
    <scope>NUCLEOTIDE SEQUENCE [LARGE SCALE GENOMIC DNA]</scope>
    <source>
        <strain evidence="2 3">CCMP1102</strain>
    </source>
</reference>
<dbReference type="EMBL" id="KV784355">
    <property type="protein sequence ID" value="OEU19864.1"/>
    <property type="molecule type" value="Genomic_DNA"/>
</dbReference>
<proteinExistence type="predicted"/>
<organism evidence="2 3">
    <name type="scientific">Fragilariopsis cylindrus CCMP1102</name>
    <dbReference type="NCBI Taxonomy" id="635003"/>
    <lineage>
        <taxon>Eukaryota</taxon>
        <taxon>Sar</taxon>
        <taxon>Stramenopiles</taxon>
        <taxon>Ochrophyta</taxon>
        <taxon>Bacillariophyta</taxon>
        <taxon>Bacillariophyceae</taxon>
        <taxon>Bacillariophycidae</taxon>
        <taxon>Bacillariales</taxon>
        <taxon>Bacillariaceae</taxon>
        <taxon>Fragilariopsis</taxon>
    </lineage>
</organism>
<gene>
    <name evidence="2" type="ORF">FRACYDRAFT_182008</name>
</gene>
<feature type="compositionally biased region" description="Acidic residues" evidence="1">
    <location>
        <begin position="211"/>
        <end position="220"/>
    </location>
</feature>
<evidence type="ECO:0008006" key="4">
    <source>
        <dbReference type="Google" id="ProtNLM"/>
    </source>
</evidence>